<evidence type="ECO:0000256" key="3">
    <source>
        <dbReference type="SAM" id="MobiDB-lite"/>
    </source>
</evidence>
<dbReference type="Proteomes" id="UP000504609">
    <property type="component" value="Unplaced"/>
</dbReference>
<dbReference type="GeneID" id="111453550"/>
<dbReference type="GO" id="GO:0004860">
    <property type="term" value="F:protein kinase inhibitor activity"/>
    <property type="evidence" value="ECO:0007669"/>
    <property type="project" value="UniProtKB-KW"/>
</dbReference>
<evidence type="ECO:0000256" key="1">
    <source>
        <dbReference type="ARBA" id="ARBA00023013"/>
    </source>
</evidence>
<protein>
    <submittedName>
        <fullName evidence="5">Uncharacterized protein LOC111453550</fullName>
    </submittedName>
</protein>
<proteinExistence type="predicted"/>
<sequence>MLSLKLSFLPFLHFQLQLNETVFSLYPDKITPPLLFILLPHSLSYQQPPFSSSNPLLLSPSIVIMASGFQEISPLTHPRISFTAITTPQSFRVNLNDATNQIDFIFALNDDPPLASDSVSVSLDRSAPPDSISDDDDGFRTPTSSDHKIPVVQQCPPAPRRPKPISCSRTLPRTSGVRRGFRVYISDEIADSIFCPDLLHQKTKKARKNGNGGE</sequence>
<dbReference type="GO" id="GO:0005634">
    <property type="term" value="C:nucleus"/>
    <property type="evidence" value="ECO:0007669"/>
    <property type="project" value="TreeGrafter"/>
</dbReference>
<evidence type="ECO:0000256" key="2">
    <source>
        <dbReference type="ARBA" id="ARBA00023306"/>
    </source>
</evidence>
<dbReference type="KEGG" id="cmos:111453550"/>
<dbReference type="PANTHER" id="PTHR33142">
    <property type="entry name" value="CYCLIN-DEPENDENT PROTEIN KINASE INHIBITOR SMR13"/>
    <property type="match status" value="1"/>
</dbReference>
<keyword evidence="4" id="KW-1185">Reference proteome</keyword>
<dbReference type="GO" id="GO:0032875">
    <property type="term" value="P:regulation of DNA endoreduplication"/>
    <property type="evidence" value="ECO:0007669"/>
    <property type="project" value="InterPro"/>
</dbReference>
<feature type="region of interest" description="Disordered" evidence="3">
    <location>
        <begin position="117"/>
        <end position="171"/>
    </location>
</feature>
<name>A0A6J1GEW0_CUCMO</name>
<dbReference type="AlphaFoldDB" id="A0A6J1GEW0"/>
<dbReference type="RefSeq" id="XP_022950456.1">
    <property type="nucleotide sequence ID" value="XM_023094688.1"/>
</dbReference>
<evidence type="ECO:0000313" key="4">
    <source>
        <dbReference type="Proteomes" id="UP000504609"/>
    </source>
</evidence>
<dbReference type="PANTHER" id="PTHR33142:SF8">
    <property type="entry name" value="CYCLIN-DEPENDENT PROTEIN KINASE INHIBITOR SMR9"/>
    <property type="match status" value="1"/>
</dbReference>
<keyword evidence="2" id="KW-0131">Cell cycle</keyword>
<evidence type="ECO:0000313" key="5">
    <source>
        <dbReference type="RefSeq" id="XP_022950456.1"/>
    </source>
</evidence>
<reference evidence="5" key="1">
    <citation type="submission" date="2025-08" db="UniProtKB">
        <authorList>
            <consortium name="RefSeq"/>
        </authorList>
    </citation>
    <scope>IDENTIFICATION</scope>
    <source>
        <tissue evidence="5">Young leaves</tissue>
    </source>
</reference>
<keyword evidence="1" id="KW-0649">Protein kinase inhibitor</keyword>
<dbReference type="InterPro" id="IPR040389">
    <property type="entry name" value="SMR"/>
</dbReference>
<accession>A0A6J1GEW0</accession>
<gene>
    <name evidence="5" type="primary">LOC111453550</name>
</gene>
<organism evidence="4 5">
    <name type="scientific">Cucurbita moschata</name>
    <name type="common">Winter crookneck squash</name>
    <name type="synonym">Cucurbita pepo var. moschata</name>
    <dbReference type="NCBI Taxonomy" id="3662"/>
    <lineage>
        <taxon>Eukaryota</taxon>
        <taxon>Viridiplantae</taxon>
        <taxon>Streptophyta</taxon>
        <taxon>Embryophyta</taxon>
        <taxon>Tracheophyta</taxon>
        <taxon>Spermatophyta</taxon>
        <taxon>Magnoliopsida</taxon>
        <taxon>eudicotyledons</taxon>
        <taxon>Gunneridae</taxon>
        <taxon>Pentapetalae</taxon>
        <taxon>rosids</taxon>
        <taxon>fabids</taxon>
        <taxon>Cucurbitales</taxon>
        <taxon>Cucurbitaceae</taxon>
        <taxon>Cucurbiteae</taxon>
        <taxon>Cucurbita</taxon>
    </lineage>
</organism>